<dbReference type="RefSeq" id="WP_119882806.1">
    <property type="nucleotide sequence ID" value="NZ_CP032418.1"/>
</dbReference>
<dbReference type="InterPro" id="IPR037208">
    <property type="entry name" value="Spo0E-like_sf"/>
</dbReference>
<evidence type="ECO:0000313" key="1">
    <source>
        <dbReference type="EMBL" id="AYC29065.1"/>
    </source>
</evidence>
<dbReference type="AlphaFoldDB" id="A0A385YQN5"/>
<reference evidence="2" key="1">
    <citation type="submission" date="2018-09" db="EMBL/GenBank/DDBJ databases">
        <authorList>
            <person name="Zhu H."/>
        </authorList>
    </citation>
    <scope>NUCLEOTIDE SEQUENCE [LARGE SCALE GENOMIC DNA]</scope>
    <source>
        <strain evidence="2">K2R23-3</strain>
    </source>
</reference>
<sequence length="58" mass="6630">MSEILLSKVEQTREEMIESANTRGINDEETIRLSEKLDALLNKYQFEGTFSSSNMSKS</sequence>
<dbReference type="InterPro" id="IPR036638">
    <property type="entry name" value="HLH_DNA-bd_sf"/>
</dbReference>
<dbReference type="KEGG" id="paek:D3873_03930"/>
<name>A0A385YQN5_9BACL</name>
<dbReference type="SUPFAM" id="SSF140500">
    <property type="entry name" value="BAS1536-like"/>
    <property type="match status" value="1"/>
</dbReference>
<dbReference type="Pfam" id="PF09388">
    <property type="entry name" value="SpoOE-like"/>
    <property type="match status" value="1"/>
</dbReference>
<accession>A0A385YQN5</accession>
<dbReference type="EMBL" id="CP032418">
    <property type="protein sequence ID" value="AYC29065.1"/>
    <property type="molecule type" value="Genomic_DNA"/>
</dbReference>
<evidence type="ECO:0000313" key="2">
    <source>
        <dbReference type="Proteomes" id="UP000265725"/>
    </source>
</evidence>
<keyword evidence="2" id="KW-1185">Reference proteome</keyword>
<dbReference type="InterPro" id="IPR018540">
    <property type="entry name" value="Spo0E-like"/>
</dbReference>
<dbReference type="Proteomes" id="UP000265725">
    <property type="component" value="Chromosome"/>
</dbReference>
<dbReference type="Gene3D" id="4.10.280.10">
    <property type="entry name" value="Helix-loop-helix DNA-binding domain"/>
    <property type="match status" value="1"/>
</dbReference>
<dbReference type="OrthoDB" id="2738512at2"/>
<dbReference type="GO" id="GO:0043937">
    <property type="term" value="P:regulation of sporulation"/>
    <property type="evidence" value="ECO:0007669"/>
    <property type="project" value="InterPro"/>
</dbReference>
<gene>
    <name evidence="1" type="ORF">D3873_03930</name>
</gene>
<proteinExistence type="predicted"/>
<protein>
    <submittedName>
        <fullName evidence="1">Aspartyl-phosphate phosphatase Spo0E family protein</fullName>
    </submittedName>
</protein>
<dbReference type="GO" id="GO:0046983">
    <property type="term" value="F:protein dimerization activity"/>
    <property type="evidence" value="ECO:0007669"/>
    <property type="project" value="InterPro"/>
</dbReference>
<organism evidence="1 2">
    <name type="scientific">Paenisporosarcina cavernae</name>
    <dbReference type="NCBI Taxonomy" id="2320858"/>
    <lineage>
        <taxon>Bacteria</taxon>
        <taxon>Bacillati</taxon>
        <taxon>Bacillota</taxon>
        <taxon>Bacilli</taxon>
        <taxon>Bacillales</taxon>
        <taxon>Caryophanaceae</taxon>
        <taxon>Paenisporosarcina</taxon>
    </lineage>
</organism>